<gene>
    <name evidence="2" type="ORF">ACFPTN_13935</name>
</gene>
<dbReference type="Proteomes" id="UP001595974">
    <property type="component" value="Unassembled WGS sequence"/>
</dbReference>
<reference evidence="3" key="1">
    <citation type="journal article" date="2019" name="Int. J. Syst. Evol. Microbiol.">
        <title>The Global Catalogue of Microorganisms (GCM) 10K type strain sequencing project: providing services to taxonomists for standard genome sequencing and annotation.</title>
        <authorList>
            <consortium name="The Broad Institute Genomics Platform"/>
            <consortium name="The Broad Institute Genome Sequencing Center for Infectious Disease"/>
            <person name="Wu L."/>
            <person name="Ma J."/>
        </authorList>
    </citation>
    <scope>NUCLEOTIDE SEQUENCE [LARGE SCALE GENOMIC DNA]</scope>
    <source>
        <strain evidence="3">SHR3</strain>
    </source>
</reference>
<name>A0ABW1ATJ1_9RHOO</name>
<sequence>MAELLLDAAREDAKALRALSGLPDIADSIPGFHAQQAVEKALKAVLSAYGIPFRRTHDIAELLDLMHDQGLPPPPFADSLDELNPFAVEARYGLIDPGTLDRAQACAWVERVLAWAGTYVAIR</sequence>
<organism evidence="2 3">
    <name type="scientific">Thauera sinica</name>
    <dbReference type="NCBI Taxonomy" id="2665146"/>
    <lineage>
        <taxon>Bacteria</taxon>
        <taxon>Pseudomonadati</taxon>
        <taxon>Pseudomonadota</taxon>
        <taxon>Betaproteobacteria</taxon>
        <taxon>Rhodocyclales</taxon>
        <taxon>Zoogloeaceae</taxon>
        <taxon>Thauera</taxon>
    </lineage>
</organism>
<dbReference type="EMBL" id="JBHSOG010000050">
    <property type="protein sequence ID" value="MFC5770479.1"/>
    <property type="molecule type" value="Genomic_DNA"/>
</dbReference>
<dbReference type="SUPFAM" id="SSF81593">
    <property type="entry name" value="Nucleotidyltransferase substrate binding subunit/domain"/>
    <property type="match status" value="1"/>
</dbReference>
<accession>A0ABW1ATJ1</accession>
<feature type="domain" description="HEPN" evidence="1">
    <location>
        <begin position="8"/>
        <end position="119"/>
    </location>
</feature>
<keyword evidence="3" id="KW-1185">Reference proteome</keyword>
<proteinExistence type="predicted"/>
<protein>
    <submittedName>
        <fullName evidence="2">HEPN domain-containing protein</fullName>
    </submittedName>
</protein>
<dbReference type="RefSeq" id="WP_198363238.1">
    <property type="nucleotide sequence ID" value="NZ_JBHSOG010000050.1"/>
</dbReference>
<comment type="caution">
    <text evidence="2">The sequence shown here is derived from an EMBL/GenBank/DDBJ whole genome shotgun (WGS) entry which is preliminary data.</text>
</comment>
<dbReference type="Pfam" id="PF05168">
    <property type="entry name" value="HEPN"/>
    <property type="match status" value="1"/>
</dbReference>
<evidence type="ECO:0000313" key="3">
    <source>
        <dbReference type="Proteomes" id="UP001595974"/>
    </source>
</evidence>
<dbReference type="InterPro" id="IPR007842">
    <property type="entry name" value="HEPN_dom"/>
</dbReference>
<dbReference type="SMART" id="SM00748">
    <property type="entry name" value="HEPN"/>
    <property type="match status" value="1"/>
</dbReference>
<dbReference type="PROSITE" id="PS50910">
    <property type="entry name" value="HEPN"/>
    <property type="match status" value="1"/>
</dbReference>
<evidence type="ECO:0000313" key="2">
    <source>
        <dbReference type="EMBL" id="MFC5770479.1"/>
    </source>
</evidence>
<dbReference type="Gene3D" id="1.20.120.330">
    <property type="entry name" value="Nucleotidyltransferases domain 2"/>
    <property type="match status" value="1"/>
</dbReference>
<evidence type="ECO:0000259" key="1">
    <source>
        <dbReference type="PROSITE" id="PS50910"/>
    </source>
</evidence>